<dbReference type="PANTHER" id="PTHR42756:SF1">
    <property type="entry name" value="TRANSCRIPTIONAL REPRESSOR OF EMRAB OPERON"/>
    <property type="match status" value="1"/>
</dbReference>
<dbReference type="Gene3D" id="1.10.10.10">
    <property type="entry name" value="Winged helix-like DNA-binding domain superfamily/Winged helix DNA-binding domain"/>
    <property type="match status" value="1"/>
</dbReference>
<feature type="domain" description="HTH marR-type" evidence="4">
    <location>
        <begin position="6"/>
        <end position="138"/>
    </location>
</feature>
<dbReference type="InterPro" id="IPR036388">
    <property type="entry name" value="WH-like_DNA-bd_sf"/>
</dbReference>
<dbReference type="PANTHER" id="PTHR42756">
    <property type="entry name" value="TRANSCRIPTIONAL REGULATOR, MARR"/>
    <property type="match status" value="1"/>
</dbReference>
<dbReference type="AlphaFoldDB" id="A0A1E5LI80"/>
<protein>
    <submittedName>
        <fullName evidence="5">Transcriptional regulator</fullName>
    </submittedName>
</protein>
<gene>
    <name evidence="5" type="ORF">BFG57_11460</name>
</gene>
<evidence type="ECO:0000259" key="4">
    <source>
        <dbReference type="PROSITE" id="PS50995"/>
    </source>
</evidence>
<organism evidence="5 6">
    <name type="scientific">Bacillus solimangrovi</name>
    <dbReference type="NCBI Taxonomy" id="1305675"/>
    <lineage>
        <taxon>Bacteria</taxon>
        <taxon>Bacillati</taxon>
        <taxon>Bacillota</taxon>
        <taxon>Bacilli</taxon>
        <taxon>Bacillales</taxon>
        <taxon>Bacillaceae</taxon>
        <taxon>Bacillus</taxon>
    </lineage>
</organism>
<dbReference type="GO" id="GO:0003677">
    <property type="term" value="F:DNA binding"/>
    <property type="evidence" value="ECO:0007669"/>
    <property type="project" value="UniProtKB-KW"/>
</dbReference>
<dbReference type="InterPro" id="IPR036390">
    <property type="entry name" value="WH_DNA-bd_sf"/>
</dbReference>
<dbReference type="RefSeq" id="WP_069716221.1">
    <property type="nucleotide sequence ID" value="NZ_MJEH01000009.1"/>
</dbReference>
<reference evidence="5 6" key="1">
    <citation type="submission" date="2016-08" db="EMBL/GenBank/DDBJ databases">
        <title>Genome of Bacillus solimangrovi GH2-4.</title>
        <authorList>
            <person name="Lim S."/>
            <person name="Kim B.-C."/>
        </authorList>
    </citation>
    <scope>NUCLEOTIDE SEQUENCE [LARGE SCALE GENOMIC DNA]</scope>
    <source>
        <strain evidence="5 6">GH2-4</strain>
    </source>
</reference>
<dbReference type="InterPro" id="IPR000835">
    <property type="entry name" value="HTH_MarR-typ"/>
</dbReference>
<dbReference type="Pfam" id="PF01047">
    <property type="entry name" value="MarR"/>
    <property type="match status" value="1"/>
</dbReference>
<dbReference type="Proteomes" id="UP000095209">
    <property type="component" value="Unassembled WGS sequence"/>
</dbReference>
<dbReference type="GO" id="GO:0003700">
    <property type="term" value="F:DNA-binding transcription factor activity"/>
    <property type="evidence" value="ECO:0007669"/>
    <property type="project" value="InterPro"/>
</dbReference>
<keyword evidence="3" id="KW-0804">Transcription</keyword>
<evidence type="ECO:0000256" key="2">
    <source>
        <dbReference type="ARBA" id="ARBA00023125"/>
    </source>
</evidence>
<evidence type="ECO:0000256" key="1">
    <source>
        <dbReference type="ARBA" id="ARBA00023015"/>
    </source>
</evidence>
<dbReference type="SUPFAM" id="SSF46785">
    <property type="entry name" value="Winged helix' DNA-binding domain"/>
    <property type="match status" value="1"/>
</dbReference>
<dbReference type="OrthoDB" id="9799663at2"/>
<sequence>MDFKLDESVGYLIALCSSLLERELHRRFRSFDVTPEQWAVLNRLWEQDGLTPKQLAEKTFKDQSNTTRILSKLEKKDIIIRKSHPKDQRSHFIFLTEQGKSLKSDLVPIAVDVLEKALEGIPKENEEELKKLLKQIDQNLL</sequence>
<name>A0A1E5LI80_9BACI</name>
<dbReference type="SMART" id="SM00347">
    <property type="entry name" value="HTH_MARR"/>
    <property type="match status" value="1"/>
</dbReference>
<evidence type="ECO:0000313" key="6">
    <source>
        <dbReference type="Proteomes" id="UP000095209"/>
    </source>
</evidence>
<comment type="caution">
    <text evidence="5">The sequence shown here is derived from an EMBL/GenBank/DDBJ whole genome shotgun (WGS) entry which is preliminary data.</text>
</comment>
<evidence type="ECO:0000313" key="5">
    <source>
        <dbReference type="EMBL" id="OEH93792.1"/>
    </source>
</evidence>
<keyword evidence="1" id="KW-0805">Transcription regulation</keyword>
<dbReference type="PRINTS" id="PR00598">
    <property type="entry name" value="HTHMARR"/>
</dbReference>
<keyword evidence="2" id="KW-0238">DNA-binding</keyword>
<proteinExistence type="predicted"/>
<dbReference type="STRING" id="1305675.BFG57_11460"/>
<dbReference type="PROSITE" id="PS50995">
    <property type="entry name" value="HTH_MARR_2"/>
    <property type="match status" value="1"/>
</dbReference>
<dbReference type="EMBL" id="MJEH01000009">
    <property type="protein sequence ID" value="OEH93792.1"/>
    <property type="molecule type" value="Genomic_DNA"/>
</dbReference>
<evidence type="ECO:0000256" key="3">
    <source>
        <dbReference type="ARBA" id="ARBA00023163"/>
    </source>
</evidence>
<accession>A0A1E5LI80</accession>
<keyword evidence="6" id="KW-1185">Reference proteome</keyword>